<comment type="caution">
    <text evidence="3">The sequence shown here is derived from an EMBL/GenBank/DDBJ whole genome shotgun (WGS) entry which is preliminary data.</text>
</comment>
<evidence type="ECO:0000313" key="4">
    <source>
        <dbReference type="Proteomes" id="UP000616779"/>
    </source>
</evidence>
<evidence type="ECO:0000313" key="3">
    <source>
        <dbReference type="EMBL" id="NOU74972.1"/>
    </source>
</evidence>
<proteinExistence type="predicted"/>
<evidence type="ECO:0000259" key="2">
    <source>
        <dbReference type="Pfam" id="PF04069"/>
    </source>
</evidence>
<dbReference type="CDD" id="cd13528">
    <property type="entry name" value="PBP2_osmoprotectants"/>
    <property type="match status" value="1"/>
</dbReference>
<dbReference type="SUPFAM" id="SSF53850">
    <property type="entry name" value="Periplasmic binding protein-like II"/>
    <property type="match status" value="1"/>
</dbReference>
<reference evidence="3 4" key="1">
    <citation type="submission" date="2019-10" db="EMBL/GenBank/DDBJ databases">
        <title>Description of Paenibacillus terrestris sp. nov.</title>
        <authorList>
            <person name="Carlier A."/>
            <person name="Qi S."/>
        </authorList>
    </citation>
    <scope>NUCLEOTIDE SEQUENCE [LARGE SCALE GENOMIC DNA]</scope>
    <source>
        <strain evidence="3 4">LMG 31458</strain>
    </source>
</reference>
<sequence length="328" mass="36402">MRRIRQMKKMKWLAVAMSLVVLLLSACGSKAVPAAGTAQPSSAPDKAALDKKKIKMVVGGKGFSEQYLLAQLVGQLMQKNTDYDVSINESGFAASSFINQAMKDGKVDVFVDYTGTGFLNVLKGKLAPEDTKETVYKKVKEGYEKELGFTWLEPLGFTNTFTILLREEKMKELNISTFSDLVKHAPNLVLGIDNTFYDRQDGLKGLSEKYGYKFKDIKQMEIPLAFPALAEKKIDVLVAYSTDGRIPALKLAALKDDKNYFPPYYAAPIVTLDFAKKYPDAVQVINKLAGKINDQTMSKLNAKADVEKRTVADVAKEFLIENGLIPKK</sequence>
<gene>
    <name evidence="3" type="ORF">GC098_26895</name>
</gene>
<dbReference type="Gene3D" id="3.40.190.120">
    <property type="entry name" value="Osmoprotection protein (prox), domain 2"/>
    <property type="match status" value="1"/>
</dbReference>
<keyword evidence="4" id="KW-1185">Reference proteome</keyword>
<dbReference type="PROSITE" id="PS51257">
    <property type="entry name" value="PROKAR_LIPOPROTEIN"/>
    <property type="match status" value="1"/>
</dbReference>
<feature type="domain" description="ABC-type glycine betaine transport system substrate-binding" evidence="2">
    <location>
        <begin position="56"/>
        <end position="320"/>
    </location>
</feature>
<feature type="chain" id="PRO_5046403883" evidence="1">
    <location>
        <begin position="35"/>
        <end position="328"/>
    </location>
</feature>
<dbReference type="Pfam" id="PF04069">
    <property type="entry name" value="OpuAC"/>
    <property type="match status" value="1"/>
</dbReference>
<feature type="signal peptide" evidence="1">
    <location>
        <begin position="1"/>
        <end position="34"/>
    </location>
</feature>
<protein>
    <submittedName>
        <fullName evidence="3">Glycine/betaine ABC transporter substrate-binding protein</fullName>
    </submittedName>
</protein>
<evidence type="ECO:0000256" key="1">
    <source>
        <dbReference type="SAM" id="SignalP"/>
    </source>
</evidence>
<organism evidence="3 4">
    <name type="scientific">Paenibacillus phytorum</name>
    <dbReference type="NCBI Taxonomy" id="2654977"/>
    <lineage>
        <taxon>Bacteria</taxon>
        <taxon>Bacillati</taxon>
        <taxon>Bacillota</taxon>
        <taxon>Bacilli</taxon>
        <taxon>Bacillales</taxon>
        <taxon>Paenibacillaceae</taxon>
        <taxon>Paenibacillus</taxon>
    </lineage>
</organism>
<dbReference type="InterPro" id="IPR007210">
    <property type="entry name" value="ABC_Gly_betaine_transp_sub-bd"/>
</dbReference>
<dbReference type="Gene3D" id="3.40.190.10">
    <property type="entry name" value="Periplasmic binding protein-like II"/>
    <property type="match status" value="1"/>
</dbReference>
<dbReference type="EMBL" id="WHOA01000191">
    <property type="protein sequence ID" value="NOU74972.1"/>
    <property type="molecule type" value="Genomic_DNA"/>
</dbReference>
<accession>A0ABX1Y273</accession>
<keyword evidence="1" id="KW-0732">Signal</keyword>
<dbReference type="Proteomes" id="UP000616779">
    <property type="component" value="Unassembled WGS sequence"/>
</dbReference>
<name>A0ABX1Y273_9BACL</name>